<evidence type="ECO:0000256" key="1">
    <source>
        <dbReference type="ARBA" id="ARBA00022691"/>
    </source>
</evidence>
<dbReference type="SFLD" id="SFLDS00029">
    <property type="entry name" value="Radical_SAM"/>
    <property type="match status" value="1"/>
</dbReference>
<dbReference type="InterPro" id="IPR026335">
    <property type="entry name" value="rSAM_SPASM_FxsB"/>
</dbReference>
<keyword evidence="2" id="KW-0479">Metal-binding</keyword>
<organism evidence="6 7">
    <name type="scientific">Streptomyces millisiae</name>
    <dbReference type="NCBI Taxonomy" id="3075542"/>
    <lineage>
        <taxon>Bacteria</taxon>
        <taxon>Bacillati</taxon>
        <taxon>Actinomycetota</taxon>
        <taxon>Actinomycetes</taxon>
        <taxon>Kitasatosporales</taxon>
        <taxon>Streptomycetaceae</taxon>
        <taxon>Streptomyces</taxon>
    </lineage>
</organism>
<evidence type="ECO:0000313" key="6">
    <source>
        <dbReference type="EMBL" id="MDT0317678.1"/>
    </source>
</evidence>
<dbReference type="Pfam" id="PF04055">
    <property type="entry name" value="Radical_SAM"/>
    <property type="match status" value="1"/>
</dbReference>
<dbReference type="InterPro" id="IPR058240">
    <property type="entry name" value="rSAM_sf"/>
</dbReference>
<gene>
    <name evidence="6" type="ORF">RNC47_04895</name>
</gene>
<dbReference type="PANTHER" id="PTHR43273:SF8">
    <property type="entry name" value="RADICAL SAM DOMAIN PROTEIN"/>
    <property type="match status" value="1"/>
</dbReference>
<dbReference type="Gene3D" id="3.20.20.70">
    <property type="entry name" value="Aldolase class I"/>
    <property type="match status" value="1"/>
</dbReference>
<sequence length="430" mass="47102">MEETRARTPLPVVRVNERAGEWPTPDVTEQALADPSWHPLPFVEFALKFHGRCNLACDYCYMYEMADQSWRDKPVAMSRRTIDQVAHRIGEHLRAHATEVGGASVRMHGGEALLAGADQFAYAARAFRAAMPPGLPLKLVTTTNGILLDDDRTLETLREHEIGVTVSLDGDREAQDRHRRYANGRGSHDLVMRGVEALNRPAYRHLFEMVLCTVDLDNDPLTTYEALLATGAPAVDFLLPLGNWSSPPPGWTAGEGGTAYADWLIPIFDRWYGTVPVPAGVRLFENIMAMSLGGRSRSEAVGLLPFQLLVIESDGSIELGDALKSAYEGAPHTGLDVFRNSFDEARLLPGVVARQRGVAGLSPTCAGCAVRDICGAGEYSTRYRAGAGFLNPSVYCADLARLVCHIRDRVLADVARLRDHRTVAESNHTA</sequence>
<dbReference type="PANTHER" id="PTHR43273">
    <property type="entry name" value="ANAEROBIC SULFATASE-MATURATING ENZYME HOMOLOG ASLB-RELATED"/>
    <property type="match status" value="1"/>
</dbReference>
<dbReference type="Proteomes" id="UP001183420">
    <property type="component" value="Unassembled WGS sequence"/>
</dbReference>
<evidence type="ECO:0000313" key="7">
    <source>
        <dbReference type="Proteomes" id="UP001183420"/>
    </source>
</evidence>
<dbReference type="SUPFAM" id="SSF102114">
    <property type="entry name" value="Radical SAM enzymes"/>
    <property type="match status" value="1"/>
</dbReference>
<dbReference type="InterPro" id="IPR007197">
    <property type="entry name" value="rSAM"/>
</dbReference>
<keyword evidence="4" id="KW-0411">Iron-sulfur</keyword>
<dbReference type="EMBL" id="JAVREM010000003">
    <property type="protein sequence ID" value="MDT0317678.1"/>
    <property type="molecule type" value="Genomic_DNA"/>
</dbReference>
<evidence type="ECO:0000256" key="3">
    <source>
        <dbReference type="ARBA" id="ARBA00023004"/>
    </source>
</evidence>
<evidence type="ECO:0000259" key="5">
    <source>
        <dbReference type="Pfam" id="PF04055"/>
    </source>
</evidence>
<dbReference type="CDD" id="cd01335">
    <property type="entry name" value="Radical_SAM"/>
    <property type="match status" value="1"/>
</dbReference>
<dbReference type="NCBIfam" id="TIGR04269">
    <property type="entry name" value="SAM_SPASM_FxsB"/>
    <property type="match status" value="1"/>
</dbReference>
<evidence type="ECO:0000256" key="2">
    <source>
        <dbReference type="ARBA" id="ARBA00022723"/>
    </source>
</evidence>
<dbReference type="RefSeq" id="WP_311595803.1">
    <property type="nucleotide sequence ID" value="NZ_JAVREM010000003.1"/>
</dbReference>
<dbReference type="InterPro" id="IPR023867">
    <property type="entry name" value="Sulphatase_maturase_rSAM"/>
</dbReference>
<dbReference type="SFLD" id="SFLDG01067">
    <property type="entry name" value="SPASM/twitch_domain_containing"/>
    <property type="match status" value="1"/>
</dbReference>
<evidence type="ECO:0000256" key="4">
    <source>
        <dbReference type="ARBA" id="ARBA00023014"/>
    </source>
</evidence>
<name>A0ABU2LJC4_9ACTN</name>
<dbReference type="SFLD" id="SFLDG01386">
    <property type="entry name" value="main_SPASM_domain-containing"/>
    <property type="match status" value="1"/>
</dbReference>
<comment type="caution">
    <text evidence="6">The sequence shown here is derived from an EMBL/GenBank/DDBJ whole genome shotgun (WGS) entry which is preliminary data.</text>
</comment>
<keyword evidence="7" id="KW-1185">Reference proteome</keyword>
<keyword evidence="1" id="KW-0949">S-adenosyl-L-methionine</keyword>
<feature type="domain" description="Radical SAM core" evidence="5">
    <location>
        <begin position="49"/>
        <end position="216"/>
    </location>
</feature>
<dbReference type="InterPro" id="IPR013785">
    <property type="entry name" value="Aldolase_TIM"/>
</dbReference>
<protein>
    <submittedName>
        <fullName evidence="6">FxsB family cyclophane-forming radical SAM/SPASM peptide maturase</fullName>
    </submittedName>
</protein>
<keyword evidence="3" id="KW-0408">Iron</keyword>
<accession>A0ABU2LJC4</accession>
<proteinExistence type="predicted"/>
<reference evidence="7" key="1">
    <citation type="submission" date="2023-07" db="EMBL/GenBank/DDBJ databases">
        <title>30 novel species of actinomycetes from the DSMZ collection.</title>
        <authorList>
            <person name="Nouioui I."/>
        </authorList>
    </citation>
    <scope>NUCLEOTIDE SEQUENCE [LARGE SCALE GENOMIC DNA]</scope>
    <source>
        <strain evidence="7">DSM 44918</strain>
    </source>
</reference>
<dbReference type="SFLD" id="SFLDG01072">
    <property type="entry name" value="dehydrogenase_like"/>
    <property type="match status" value="1"/>
</dbReference>